<dbReference type="InterPro" id="IPR000700">
    <property type="entry name" value="PAS-assoc_C"/>
</dbReference>
<feature type="transmembrane region" description="Helical" evidence="2">
    <location>
        <begin position="92"/>
        <end position="112"/>
    </location>
</feature>
<keyword evidence="2" id="KW-0812">Transmembrane</keyword>
<dbReference type="Pfam" id="PF08448">
    <property type="entry name" value="PAS_4"/>
    <property type="match status" value="1"/>
</dbReference>
<dbReference type="InterPro" id="IPR029016">
    <property type="entry name" value="GAF-like_dom_sf"/>
</dbReference>
<dbReference type="PANTHER" id="PTHR43156:SF2">
    <property type="entry name" value="STAGE II SPORULATION PROTEIN E"/>
    <property type="match status" value="1"/>
</dbReference>
<dbReference type="CDD" id="cd00130">
    <property type="entry name" value="PAS"/>
    <property type="match status" value="1"/>
</dbReference>
<keyword evidence="1" id="KW-0378">Hydrolase</keyword>
<dbReference type="Pfam" id="PF01590">
    <property type="entry name" value="GAF"/>
    <property type="match status" value="1"/>
</dbReference>
<dbReference type="SMART" id="SM00065">
    <property type="entry name" value="GAF"/>
    <property type="match status" value="2"/>
</dbReference>
<dbReference type="PROSITE" id="PS50113">
    <property type="entry name" value="PAC"/>
    <property type="match status" value="1"/>
</dbReference>
<dbReference type="InterPro" id="IPR013656">
    <property type="entry name" value="PAS_4"/>
</dbReference>
<gene>
    <name evidence="5" type="ORF">DSM104329_02003</name>
</gene>
<dbReference type="SUPFAM" id="SSF55781">
    <property type="entry name" value="GAF domain-like"/>
    <property type="match status" value="2"/>
</dbReference>
<dbReference type="EMBL" id="CP087164">
    <property type="protein sequence ID" value="UGS35610.1"/>
    <property type="molecule type" value="Genomic_DNA"/>
</dbReference>
<keyword evidence="6" id="KW-1185">Reference proteome</keyword>
<dbReference type="InterPro" id="IPR036457">
    <property type="entry name" value="PPM-type-like_dom_sf"/>
</dbReference>
<feature type="domain" description="PAC" evidence="4">
    <location>
        <begin position="331"/>
        <end position="387"/>
    </location>
</feature>
<dbReference type="RefSeq" id="WP_259315292.1">
    <property type="nucleotide sequence ID" value="NZ_CP087164.1"/>
</dbReference>
<dbReference type="PROSITE" id="PS50112">
    <property type="entry name" value="PAS"/>
    <property type="match status" value="1"/>
</dbReference>
<evidence type="ECO:0008006" key="7">
    <source>
        <dbReference type="Google" id="ProtNLM"/>
    </source>
</evidence>
<dbReference type="GO" id="GO:0016791">
    <property type="term" value="F:phosphatase activity"/>
    <property type="evidence" value="ECO:0007669"/>
    <property type="project" value="TreeGrafter"/>
</dbReference>
<evidence type="ECO:0000313" key="6">
    <source>
        <dbReference type="Proteomes" id="UP001162834"/>
    </source>
</evidence>
<dbReference type="InterPro" id="IPR001932">
    <property type="entry name" value="PPM-type_phosphatase-like_dom"/>
</dbReference>
<dbReference type="InterPro" id="IPR000014">
    <property type="entry name" value="PAS"/>
</dbReference>
<keyword evidence="2" id="KW-1133">Transmembrane helix</keyword>
<name>A0A9E7BZQ1_9ACTN</name>
<dbReference type="InterPro" id="IPR003018">
    <property type="entry name" value="GAF"/>
</dbReference>
<keyword evidence="2" id="KW-0472">Membrane</keyword>
<dbReference type="SMART" id="SM00331">
    <property type="entry name" value="PP2C_SIG"/>
    <property type="match status" value="1"/>
</dbReference>
<feature type="transmembrane region" description="Helical" evidence="2">
    <location>
        <begin position="44"/>
        <end position="62"/>
    </location>
</feature>
<accession>A0A9E7BZQ1</accession>
<reference evidence="5" key="1">
    <citation type="journal article" date="2022" name="Int. J. Syst. Evol. Microbiol.">
        <title>Pseudomonas aegrilactucae sp. nov. and Pseudomonas morbosilactucae sp. nov., pathogens causing bacterial rot of lettuce in Japan.</title>
        <authorList>
            <person name="Sawada H."/>
            <person name="Fujikawa T."/>
            <person name="Satou M."/>
        </authorList>
    </citation>
    <scope>NUCLEOTIDE SEQUENCE</scope>
    <source>
        <strain evidence="5">0166_1</strain>
    </source>
</reference>
<dbReference type="Gene3D" id="3.30.450.20">
    <property type="entry name" value="PAS domain"/>
    <property type="match status" value="1"/>
</dbReference>
<dbReference type="Gene3D" id="3.30.450.40">
    <property type="match status" value="2"/>
</dbReference>
<dbReference type="InterPro" id="IPR052016">
    <property type="entry name" value="Bact_Sigma-Reg"/>
</dbReference>
<dbReference type="SUPFAM" id="SSF55785">
    <property type="entry name" value="PYP-like sensor domain (PAS domain)"/>
    <property type="match status" value="1"/>
</dbReference>
<dbReference type="AlphaFoldDB" id="A0A9E7BZQ1"/>
<evidence type="ECO:0000256" key="1">
    <source>
        <dbReference type="ARBA" id="ARBA00022801"/>
    </source>
</evidence>
<organism evidence="5 6">
    <name type="scientific">Capillimicrobium parvum</name>
    <dbReference type="NCBI Taxonomy" id="2884022"/>
    <lineage>
        <taxon>Bacteria</taxon>
        <taxon>Bacillati</taxon>
        <taxon>Actinomycetota</taxon>
        <taxon>Thermoleophilia</taxon>
        <taxon>Solirubrobacterales</taxon>
        <taxon>Capillimicrobiaceae</taxon>
        <taxon>Capillimicrobium</taxon>
    </lineage>
</organism>
<evidence type="ECO:0000259" key="3">
    <source>
        <dbReference type="PROSITE" id="PS50112"/>
    </source>
</evidence>
<dbReference type="SUPFAM" id="SSF81606">
    <property type="entry name" value="PP2C-like"/>
    <property type="match status" value="1"/>
</dbReference>
<dbReference type="Pfam" id="PF07228">
    <property type="entry name" value="SpoIIE"/>
    <property type="match status" value="1"/>
</dbReference>
<dbReference type="InterPro" id="IPR035965">
    <property type="entry name" value="PAS-like_dom_sf"/>
</dbReference>
<evidence type="ECO:0000313" key="5">
    <source>
        <dbReference type="EMBL" id="UGS35610.1"/>
    </source>
</evidence>
<dbReference type="PANTHER" id="PTHR43156">
    <property type="entry name" value="STAGE II SPORULATION PROTEIN E-RELATED"/>
    <property type="match status" value="1"/>
</dbReference>
<proteinExistence type="predicted"/>
<dbReference type="Gene3D" id="3.60.40.10">
    <property type="entry name" value="PPM-type phosphatase domain"/>
    <property type="match status" value="1"/>
</dbReference>
<evidence type="ECO:0000256" key="2">
    <source>
        <dbReference type="SAM" id="Phobius"/>
    </source>
</evidence>
<dbReference type="KEGG" id="sbae:DSM104329_02003"/>
<sequence length="808" mass="84851">MAARLGIGEDERSALAGPPWSVAAPVAATAIVAITVVDAIAGHFAIITALLVLAPLGCALVARWRDTALAAVLALVAALVSLAWNSDFGTTYAIGLVVVAVGGLVAVQIALLRAAGEVSGERFRLLAEIADIGSRPGSLTATVERVLEILVPVFADFARLDAAGGPLGERGALDVRPEVGRRPEAVVALGDGTAIAVPLQARGESLGFLEVAFGPTHRHYARSDVTFARVLAGRVALALDNAGLSRELSAAERQLDTVLDELAEAVTVMDAEGRVIYANDAALDLLRISSAEELYAAEPGDTMGRFAVHDEHGETVSLQRLPGFRLLSGEPDAEPLLVRNVVLATGEERWLVNKATAVIDEDGRTVRVVNVIEDVTESRRRELAQRLLADASRVLGASLDPGETLQHVAEAAVPALADWCGVDVPGAGGEIASVAVAHTDPQLVALARRLRERYPVRMDEQGRIGEVISTGATILVEGVTDEMLVAYALDDEHLEMLRAVGLGSLVMVPLAVGDQTLGALTLARTDPLRRFSAADVELAEELGRRAGTALLNARLYTEHAAISETLQRGLRPPELLDMPGFSAASRYRPAGAINLVGGDFYDAFPAGDGHMLIIGDVAGQGAEAAVLTGLARYTLRGVGQLTGDPSQALSRLNAALRDQPEMSLVTAVCAHLRADADPEANAARMLLANAGHPPPILVRAGAPVLVGRTETLAGAFDDGEWPCTEVALEHGDTLLLYTDGVIDTVGERGRFGEERLLECLRGAPADPPALLDRVDAALDAFQRGDQRDDTAMVAVRFVGAPVVATRRG</sequence>
<feature type="transmembrane region" description="Helical" evidence="2">
    <location>
        <begin position="68"/>
        <end position="85"/>
    </location>
</feature>
<protein>
    <recommendedName>
        <fullName evidence="7">PAS domain S-box-containing protein</fullName>
    </recommendedName>
</protein>
<feature type="domain" description="PAS" evidence="3">
    <location>
        <begin position="251"/>
        <end position="292"/>
    </location>
</feature>
<evidence type="ECO:0000259" key="4">
    <source>
        <dbReference type="PROSITE" id="PS50113"/>
    </source>
</evidence>
<feature type="transmembrane region" description="Helical" evidence="2">
    <location>
        <begin position="20"/>
        <end position="37"/>
    </location>
</feature>
<dbReference type="Proteomes" id="UP001162834">
    <property type="component" value="Chromosome"/>
</dbReference>